<gene>
    <name evidence="1" type="ORF">BINO364_LOCUS1953</name>
</gene>
<proteinExistence type="predicted"/>
<organism evidence="1 2">
    <name type="scientific">Brenthis ino</name>
    <name type="common">lesser marbled fritillary</name>
    <dbReference type="NCBI Taxonomy" id="405034"/>
    <lineage>
        <taxon>Eukaryota</taxon>
        <taxon>Metazoa</taxon>
        <taxon>Ecdysozoa</taxon>
        <taxon>Arthropoda</taxon>
        <taxon>Hexapoda</taxon>
        <taxon>Insecta</taxon>
        <taxon>Pterygota</taxon>
        <taxon>Neoptera</taxon>
        <taxon>Endopterygota</taxon>
        <taxon>Lepidoptera</taxon>
        <taxon>Glossata</taxon>
        <taxon>Ditrysia</taxon>
        <taxon>Papilionoidea</taxon>
        <taxon>Nymphalidae</taxon>
        <taxon>Heliconiinae</taxon>
        <taxon>Argynnini</taxon>
        <taxon>Brenthis</taxon>
    </lineage>
</organism>
<feature type="non-terminal residue" evidence="1">
    <location>
        <position position="69"/>
    </location>
</feature>
<evidence type="ECO:0000313" key="2">
    <source>
        <dbReference type="Proteomes" id="UP000838878"/>
    </source>
</evidence>
<protein>
    <submittedName>
        <fullName evidence="1">Uncharacterized protein</fullName>
    </submittedName>
</protein>
<dbReference type="EMBL" id="OV170230">
    <property type="protein sequence ID" value="CAH0714959.1"/>
    <property type="molecule type" value="Genomic_DNA"/>
</dbReference>
<dbReference type="Proteomes" id="UP000838878">
    <property type="component" value="Chromosome 10"/>
</dbReference>
<reference evidence="1" key="1">
    <citation type="submission" date="2021-12" db="EMBL/GenBank/DDBJ databases">
        <authorList>
            <person name="Martin H S."/>
        </authorList>
    </citation>
    <scope>NUCLEOTIDE SEQUENCE</scope>
</reference>
<evidence type="ECO:0000313" key="1">
    <source>
        <dbReference type="EMBL" id="CAH0714959.1"/>
    </source>
</evidence>
<sequence length="69" mass="7637">MSVACLLVITYSDAKMMFSSPIPATAANLIKTSQLRRRYYSAQVYAQTQVHSQFLSLSHSGGTTARHDQ</sequence>
<dbReference type="AlphaFoldDB" id="A0A8J9Y2E7"/>
<keyword evidence="2" id="KW-1185">Reference proteome</keyword>
<dbReference type="OrthoDB" id="7508695at2759"/>
<accession>A0A8J9Y2E7</accession>
<name>A0A8J9Y2E7_9NEOP</name>